<dbReference type="Pfam" id="PF00873">
    <property type="entry name" value="ACR_tran"/>
    <property type="match status" value="1"/>
</dbReference>
<feature type="transmembrane region" description="Helical" evidence="1">
    <location>
        <begin position="6"/>
        <end position="26"/>
    </location>
</feature>
<feature type="transmembrane region" description="Helical" evidence="1">
    <location>
        <begin position="958"/>
        <end position="978"/>
    </location>
</feature>
<dbReference type="InterPro" id="IPR001036">
    <property type="entry name" value="Acrflvin-R"/>
</dbReference>
<dbReference type="PANTHER" id="PTHR32063:SF33">
    <property type="entry name" value="RND SUPERFAMILY EFFLUX PUMP PERMEASE COMPONENT"/>
    <property type="match status" value="1"/>
</dbReference>
<accession>A0A2M7G5D4</accession>
<feature type="transmembrane region" description="Helical" evidence="1">
    <location>
        <begin position="879"/>
        <end position="900"/>
    </location>
</feature>
<comment type="caution">
    <text evidence="2">The sequence shown here is derived from an EMBL/GenBank/DDBJ whole genome shotgun (WGS) entry which is preliminary data.</text>
</comment>
<dbReference type="GO" id="GO:0042910">
    <property type="term" value="F:xenobiotic transmembrane transporter activity"/>
    <property type="evidence" value="ECO:0007669"/>
    <property type="project" value="TreeGrafter"/>
</dbReference>
<protein>
    <submittedName>
        <fullName evidence="2">AcrB/AcrD/AcrF family protein</fullName>
    </submittedName>
</protein>
<feature type="transmembrane region" description="Helical" evidence="1">
    <location>
        <begin position="382"/>
        <end position="407"/>
    </location>
</feature>
<feature type="transmembrane region" description="Helical" evidence="1">
    <location>
        <begin position="335"/>
        <end position="362"/>
    </location>
</feature>
<dbReference type="PANTHER" id="PTHR32063">
    <property type="match status" value="1"/>
</dbReference>
<dbReference type="SUPFAM" id="SSF82714">
    <property type="entry name" value="Multidrug efflux transporter AcrB TolC docking domain, DN and DC subdomains"/>
    <property type="match status" value="2"/>
</dbReference>
<dbReference type="PRINTS" id="PR00702">
    <property type="entry name" value="ACRIFLAVINRP"/>
</dbReference>
<organism evidence="2 3">
    <name type="scientific">bacterium (Candidatus Blackallbacteria) CG17_big_fil_post_rev_8_21_14_2_50_48_46</name>
    <dbReference type="NCBI Taxonomy" id="2014261"/>
    <lineage>
        <taxon>Bacteria</taxon>
        <taxon>Candidatus Blackallbacteria</taxon>
    </lineage>
</organism>
<feature type="transmembrane region" description="Helical" evidence="1">
    <location>
        <begin position="519"/>
        <end position="537"/>
    </location>
</feature>
<keyword evidence="1" id="KW-1133">Transmembrane helix</keyword>
<dbReference type="SUPFAM" id="SSF82866">
    <property type="entry name" value="Multidrug efflux transporter AcrB transmembrane domain"/>
    <property type="match status" value="2"/>
</dbReference>
<sequence>MKITNWAIRNATTVFILIFITVMLGLNSYMSVPKEAAPDVKIPILIVTVPYIGVASQDIETLVTVPIEKKLKELSNVRSIKSTSAEGASMTTIEFEPNVDLDQAFQKVRDKVDLAKPDLPKDAEEPMIIEINISEFPIMFVNVSGEAGLVKLKQIADELEDEIEQVTGVLDVNVVGGLKREIKVIVDSNRLDAYGLAFNDVITAIQTENVNIPGGSIQLGNVKYLVRIPGEFTSVPEIENIVVKTPKGQPIYMRDIAKVVDGYKDRETYARLNGEESVSISVQKRIGENIIQLSDAVKKIVEKKQTQVPKGIQIVITSDQSTFVRSIVSDLENNIITGLLLVILVLFFAMGFSNATFVSLAIPLSMLMTFVVIEALGLTMNMIVLFSLVVSLGMIVDNAIVIVESIYRLMQEGMDRLAAAKQAAEELGIPMLTSTLTTLAAFFPLLFWPGTIGDFMKYLPMVLMITLSASLFVATVINPVFAARFMKVRKGDVKENLEQLSPWMQTYKNILLVAVRHKYLTLGVGLVFLISSFVVYGKLGKGAIFFSQAEPSNAFVSVKCPEGTRVEVTNRIVEQVEAIVNKHKKNMDFVIASVGSANQSEGPGGGGGEGSYSHLGRVSIDFVDLQKRTRSSKVVLDEIRDELKTLTGADFEVGEQQQGPPTGAPVSIDISGPDFAVLEQLRQEVREILTGIPGAVDVRDNFSTGKPEVQVNVDRAKASLVKLSTSSIANTVRTAVNGTDASNFRELDEEYDIIVRLEEDQRHSIEDIGRLKIANKDGDQIPISMVANIDTTGGIGAIRRKDSNRTVTVEANVQGRVSGEVIADVEKILKKKSLPPGYAISFGGEQEDRKATGAFLGKAFMMVLLMIFLIMVTQFNSLLLPLIIMSTIILSVGGVLYGLVITQSPFSIVLTGLAVVSLAGVVVNNGIILIDYIQLLRKGGLSAHEAVIVAGITRLRPVLLTAGTTILGLIPTALGVGIDFRTLSLSIGGESSKLWFSMAVGIISGLTFSTALTLLVVPAMYMITESMMGRFHRLQAWFGKRFRRNAEPRMAMVGGNAVDIQNVHAAHEAMRDTEQDKPDAES</sequence>
<dbReference type="EMBL" id="PFFQ01000035">
    <property type="protein sequence ID" value="PIW16773.1"/>
    <property type="molecule type" value="Genomic_DNA"/>
</dbReference>
<dbReference type="InterPro" id="IPR027463">
    <property type="entry name" value="AcrB_DN_DC_subdom"/>
</dbReference>
<dbReference type="Proteomes" id="UP000231019">
    <property type="component" value="Unassembled WGS sequence"/>
</dbReference>
<dbReference type="Gene3D" id="3.30.70.1320">
    <property type="entry name" value="Multidrug efflux transporter AcrB pore domain like"/>
    <property type="match status" value="1"/>
</dbReference>
<feature type="transmembrane region" description="Helical" evidence="1">
    <location>
        <begin position="427"/>
        <end position="446"/>
    </location>
</feature>
<dbReference type="Gene3D" id="1.20.1640.10">
    <property type="entry name" value="Multidrug efflux transporter AcrB transmembrane domain"/>
    <property type="match status" value="2"/>
</dbReference>
<proteinExistence type="predicted"/>
<keyword evidence="1" id="KW-0812">Transmembrane</keyword>
<dbReference type="Gene3D" id="3.30.70.1440">
    <property type="entry name" value="Multidrug efflux transporter AcrB pore domain"/>
    <property type="match status" value="1"/>
</dbReference>
<dbReference type="SUPFAM" id="SSF82693">
    <property type="entry name" value="Multidrug efflux transporter AcrB pore domain, PN1, PN2, PC1 and PC2 subdomains"/>
    <property type="match status" value="3"/>
</dbReference>
<evidence type="ECO:0000313" key="3">
    <source>
        <dbReference type="Proteomes" id="UP000231019"/>
    </source>
</evidence>
<dbReference type="AlphaFoldDB" id="A0A2M7G5D4"/>
<dbReference type="GO" id="GO:0005886">
    <property type="term" value="C:plasma membrane"/>
    <property type="evidence" value="ECO:0007669"/>
    <property type="project" value="TreeGrafter"/>
</dbReference>
<gene>
    <name evidence="2" type="ORF">COW36_11555</name>
</gene>
<dbReference type="Gene3D" id="3.30.2090.10">
    <property type="entry name" value="Multidrug efflux transporter AcrB TolC docking domain, DN and DC subdomains"/>
    <property type="match status" value="2"/>
</dbReference>
<name>A0A2M7G5D4_9BACT</name>
<evidence type="ECO:0000313" key="2">
    <source>
        <dbReference type="EMBL" id="PIW16773.1"/>
    </source>
</evidence>
<feature type="transmembrane region" description="Helical" evidence="1">
    <location>
        <begin position="998"/>
        <end position="1023"/>
    </location>
</feature>
<feature type="transmembrane region" description="Helical" evidence="1">
    <location>
        <begin position="458"/>
        <end position="481"/>
    </location>
</feature>
<feature type="transmembrane region" description="Helical" evidence="1">
    <location>
        <begin position="855"/>
        <end position="872"/>
    </location>
</feature>
<reference evidence="2 3" key="1">
    <citation type="submission" date="2017-09" db="EMBL/GenBank/DDBJ databases">
        <title>Depth-based differentiation of microbial function through sediment-hosted aquifers and enrichment of novel symbionts in the deep terrestrial subsurface.</title>
        <authorList>
            <person name="Probst A.J."/>
            <person name="Ladd B."/>
            <person name="Jarett J.K."/>
            <person name="Geller-Mcgrath D.E."/>
            <person name="Sieber C.M."/>
            <person name="Emerson J.B."/>
            <person name="Anantharaman K."/>
            <person name="Thomas B.C."/>
            <person name="Malmstrom R."/>
            <person name="Stieglmeier M."/>
            <person name="Klingl A."/>
            <person name="Woyke T."/>
            <person name="Ryan C.M."/>
            <person name="Banfield J.F."/>
        </authorList>
    </citation>
    <scope>NUCLEOTIDE SEQUENCE [LARGE SCALE GENOMIC DNA]</scope>
    <source>
        <strain evidence="2">CG17_big_fil_post_rev_8_21_14_2_50_48_46</strain>
    </source>
</reference>
<keyword evidence="1" id="KW-0472">Membrane</keyword>
<feature type="transmembrane region" description="Helical" evidence="1">
    <location>
        <begin position="906"/>
        <end position="930"/>
    </location>
</feature>
<evidence type="ECO:0000256" key="1">
    <source>
        <dbReference type="SAM" id="Phobius"/>
    </source>
</evidence>
<dbReference type="Gene3D" id="3.30.70.1430">
    <property type="entry name" value="Multidrug efflux transporter AcrB pore domain"/>
    <property type="match status" value="2"/>
</dbReference>